<proteinExistence type="predicted"/>
<keyword evidence="1" id="KW-1133">Transmembrane helix</keyword>
<keyword evidence="1" id="KW-0812">Transmembrane</keyword>
<protein>
    <submittedName>
        <fullName evidence="2">Uncharacterized protein</fullName>
    </submittedName>
</protein>
<dbReference type="AlphaFoldDB" id="A0A8D9BME2"/>
<dbReference type="EMBL" id="HBUF01657335">
    <property type="protein sequence ID" value="CAG6788034.1"/>
    <property type="molecule type" value="Transcribed_RNA"/>
</dbReference>
<dbReference type="EMBL" id="HBUF01657336">
    <property type="protein sequence ID" value="CAG6788035.1"/>
    <property type="molecule type" value="Transcribed_RNA"/>
</dbReference>
<sequence length="112" mass="13416">MKILIFFLLFLILLPLLLYLFLLLGFLFVLQFLLWQEMNLLNLIKQIQHLPTNRWYTANTILRANIQRFTENLSPHHEIEFPKQPFSITKKKRCNIVKFVSRQKAILAAKYA</sequence>
<reference evidence="2" key="1">
    <citation type="submission" date="2021-05" db="EMBL/GenBank/DDBJ databases">
        <authorList>
            <person name="Alioto T."/>
            <person name="Alioto T."/>
            <person name="Gomez Garrido J."/>
        </authorList>
    </citation>
    <scope>NUCLEOTIDE SEQUENCE</scope>
</reference>
<dbReference type="EMBL" id="HBUF01657334">
    <property type="protein sequence ID" value="CAG6788033.1"/>
    <property type="molecule type" value="Transcribed_RNA"/>
</dbReference>
<evidence type="ECO:0000313" key="2">
    <source>
        <dbReference type="EMBL" id="CAG6788033.1"/>
    </source>
</evidence>
<name>A0A8D9BME2_9HEMI</name>
<feature type="transmembrane region" description="Helical" evidence="1">
    <location>
        <begin position="6"/>
        <end position="35"/>
    </location>
</feature>
<evidence type="ECO:0000256" key="1">
    <source>
        <dbReference type="SAM" id="Phobius"/>
    </source>
</evidence>
<organism evidence="2">
    <name type="scientific">Cacopsylla melanoneura</name>
    <dbReference type="NCBI Taxonomy" id="428564"/>
    <lineage>
        <taxon>Eukaryota</taxon>
        <taxon>Metazoa</taxon>
        <taxon>Ecdysozoa</taxon>
        <taxon>Arthropoda</taxon>
        <taxon>Hexapoda</taxon>
        <taxon>Insecta</taxon>
        <taxon>Pterygota</taxon>
        <taxon>Neoptera</taxon>
        <taxon>Paraneoptera</taxon>
        <taxon>Hemiptera</taxon>
        <taxon>Sternorrhyncha</taxon>
        <taxon>Psylloidea</taxon>
        <taxon>Psyllidae</taxon>
        <taxon>Psyllinae</taxon>
        <taxon>Cacopsylla</taxon>
    </lineage>
</organism>
<accession>A0A8D9BME2</accession>
<keyword evidence="1" id="KW-0472">Membrane</keyword>